<accession>A0ACC2UK19</accession>
<dbReference type="Proteomes" id="UP001165960">
    <property type="component" value="Unassembled WGS sequence"/>
</dbReference>
<sequence length="343" mass="38280">MPSLIQLVLVQYSPIIGDISSNIQKVDSLLQDLKKDGSRIIILPEMSLTGYLFESIEEITPFIEPTPPLKSTLQDSDLVMSASIRWAHENAIKLGSYVLISFPEAVHGVAGLSDGIYNSSAIIDPQGMVEHIYRKHFLYEAEEHWALPGPGFSHLELANIGRVGVGICMDLNHNTKDDGSFSKCEFAKYHAEQQTNLIMVPMNWLKSWEVDDSLPSTMTLLYWITRLKPLIDSLKPGQRVFVAACNRIGTERGTTFTGTSCILELSLSKSNQEESKLLDLIKETADIISRLSERNPDFSRKYDEMIAMATQAFDLLDKVQLIGSLSTSFEGLLECYVPLDQSS</sequence>
<gene>
    <name evidence="1" type="ORF">DSO57_1000974</name>
</gene>
<comment type="caution">
    <text evidence="1">The sequence shown here is derived from an EMBL/GenBank/DDBJ whole genome shotgun (WGS) entry which is preliminary data.</text>
</comment>
<keyword evidence="2" id="KW-1185">Reference proteome</keyword>
<name>A0ACC2UK19_9FUNG</name>
<evidence type="ECO:0000313" key="2">
    <source>
        <dbReference type="Proteomes" id="UP001165960"/>
    </source>
</evidence>
<organism evidence="1 2">
    <name type="scientific">Entomophthora muscae</name>
    <dbReference type="NCBI Taxonomy" id="34485"/>
    <lineage>
        <taxon>Eukaryota</taxon>
        <taxon>Fungi</taxon>
        <taxon>Fungi incertae sedis</taxon>
        <taxon>Zoopagomycota</taxon>
        <taxon>Entomophthoromycotina</taxon>
        <taxon>Entomophthoromycetes</taxon>
        <taxon>Entomophthorales</taxon>
        <taxon>Entomophthoraceae</taxon>
        <taxon>Entomophthora</taxon>
    </lineage>
</organism>
<reference evidence="1" key="1">
    <citation type="submission" date="2022-04" db="EMBL/GenBank/DDBJ databases">
        <title>Genome of the entomopathogenic fungus Entomophthora muscae.</title>
        <authorList>
            <person name="Elya C."/>
            <person name="Lovett B.R."/>
            <person name="Lee E."/>
            <person name="Macias A.M."/>
            <person name="Hajek A.E."/>
            <person name="De Bivort B.L."/>
            <person name="Kasson M.T."/>
            <person name="De Fine Licht H.H."/>
            <person name="Stajich J.E."/>
        </authorList>
    </citation>
    <scope>NUCLEOTIDE SEQUENCE</scope>
    <source>
        <strain evidence="1">Berkeley</strain>
    </source>
</reference>
<evidence type="ECO:0000313" key="1">
    <source>
        <dbReference type="EMBL" id="KAJ9086717.1"/>
    </source>
</evidence>
<protein>
    <submittedName>
        <fullName evidence="1">Uncharacterized protein</fullName>
    </submittedName>
</protein>
<dbReference type="EMBL" id="QTSX02000712">
    <property type="protein sequence ID" value="KAJ9086717.1"/>
    <property type="molecule type" value="Genomic_DNA"/>
</dbReference>
<proteinExistence type="predicted"/>